<comment type="subcellular location">
    <subcellularLocation>
        <location evidence="1 11">Cell outer membrane</location>
        <topology evidence="1 11">Multi-pass membrane protein</topology>
    </subcellularLocation>
</comment>
<dbReference type="PANTHER" id="PTHR32552">
    <property type="entry name" value="FERRICHROME IRON RECEPTOR-RELATED"/>
    <property type="match status" value="1"/>
</dbReference>
<keyword evidence="5 11" id="KW-0812">Transmembrane</keyword>
<evidence type="ECO:0000256" key="4">
    <source>
        <dbReference type="ARBA" id="ARBA00022496"/>
    </source>
</evidence>
<dbReference type="InterPro" id="IPR000531">
    <property type="entry name" value="Beta-barrel_TonB"/>
</dbReference>
<evidence type="ECO:0000256" key="6">
    <source>
        <dbReference type="ARBA" id="ARBA00023004"/>
    </source>
</evidence>
<comment type="similarity">
    <text evidence="11 12">Belongs to the TonB-dependent receptor family.</text>
</comment>
<keyword evidence="10 11" id="KW-0998">Cell outer membrane</keyword>
<dbReference type="InterPro" id="IPR012910">
    <property type="entry name" value="Plug_dom"/>
</dbReference>
<evidence type="ECO:0000256" key="13">
    <source>
        <dbReference type="SAM" id="SignalP"/>
    </source>
</evidence>
<dbReference type="SUPFAM" id="SSF56935">
    <property type="entry name" value="Porins"/>
    <property type="match status" value="1"/>
</dbReference>
<evidence type="ECO:0000256" key="2">
    <source>
        <dbReference type="ARBA" id="ARBA00022448"/>
    </source>
</evidence>
<dbReference type="Proteomes" id="UP001597237">
    <property type="component" value="Unassembled WGS sequence"/>
</dbReference>
<evidence type="ECO:0000313" key="17">
    <source>
        <dbReference type="Proteomes" id="UP001597237"/>
    </source>
</evidence>
<name>A0ABW4MYL2_9CAUL</name>
<keyword evidence="4" id="KW-0410">Iron transport</keyword>
<keyword evidence="17" id="KW-1185">Reference proteome</keyword>
<dbReference type="RefSeq" id="WP_377282342.1">
    <property type="nucleotide sequence ID" value="NZ_JBHRSI010000006.1"/>
</dbReference>
<gene>
    <name evidence="16" type="ORF">ACFSC0_04620</name>
</gene>
<evidence type="ECO:0000256" key="9">
    <source>
        <dbReference type="ARBA" id="ARBA00023136"/>
    </source>
</evidence>
<evidence type="ECO:0000256" key="5">
    <source>
        <dbReference type="ARBA" id="ARBA00022692"/>
    </source>
</evidence>
<evidence type="ECO:0000256" key="8">
    <source>
        <dbReference type="ARBA" id="ARBA00023077"/>
    </source>
</evidence>
<feature type="domain" description="TonB-dependent receptor-like beta-barrel" evidence="14">
    <location>
        <begin position="228"/>
        <end position="704"/>
    </location>
</feature>
<dbReference type="CDD" id="cd01347">
    <property type="entry name" value="ligand_gated_channel"/>
    <property type="match status" value="1"/>
</dbReference>
<keyword evidence="7" id="KW-0406">Ion transport</keyword>
<keyword evidence="9 11" id="KW-0472">Membrane</keyword>
<proteinExistence type="inferred from homology"/>
<evidence type="ECO:0000256" key="1">
    <source>
        <dbReference type="ARBA" id="ARBA00004571"/>
    </source>
</evidence>
<organism evidence="16 17">
    <name type="scientific">Phenylobacterium terrae</name>
    <dbReference type="NCBI Taxonomy" id="2665495"/>
    <lineage>
        <taxon>Bacteria</taxon>
        <taxon>Pseudomonadati</taxon>
        <taxon>Pseudomonadota</taxon>
        <taxon>Alphaproteobacteria</taxon>
        <taxon>Caulobacterales</taxon>
        <taxon>Caulobacteraceae</taxon>
        <taxon>Phenylobacterium</taxon>
    </lineage>
</organism>
<evidence type="ECO:0000256" key="3">
    <source>
        <dbReference type="ARBA" id="ARBA00022452"/>
    </source>
</evidence>
<evidence type="ECO:0000313" key="16">
    <source>
        <dbReference type="EMBL" id="MFD1782668.1"/>
    </source>
</evidence>
<feature type="chain" id="PRO_5045104223" evidence="13">
    <location>
        <begin position="23"/>
        <end position="741"/>
    </location>
</feature>
<evidence type="ECO:0000259" key="14">
    <source>
        <dbReference type="Pfam" id="PF00593"/>
    </source>
</evidence>
<dbReference type="Gene3D" id="2.40.170.20">
    <property type="entry name" value="TonB-dependent receptor, beta-barrel domain"/>
    <property type="match status" value="1"/>
</dbReference>
<feature type="signal peptide" evidence="13">
    <location>
        <begin position="1"/>
        <end position="22"/>
    </location>
</feature>
<keyword evidence="6" id="KW-0408">Iron</keyword>
<protein>
    <submittedName>
        <fullName evidence="16">TonB-dependent receptor</fullName>
    </submittedName>
</protein>
<keyword evidence="8 12" id="KW-0798">TonB box</keyword>
<dbReference type="Pfam" id="PF07715">
    <property type="entry name" value="Plug"/>
    <property type="match status" value="1"/>
</dbReference>
<reference evidence="17" key="1">
    <citation type="journal article" date="2019" name="Int. J. Syst. Evol. Microbiol.">
        <title>The Global Catalogue of Microorganisms (GCM) 10K type strain sequencing project: providing services to taxonomists for standard genome sequencing and annotation.</title>
        <authorList>
            <consortium name="The Broad Institute Genomics Platform"/>
            <consortium name="The Broad Institute Genome Sequencing Center for Infectious Disease"/>
            <person name="Wu L."/>
            <person name="Ma J."/>
        </authorList>
    </citation>
    <scope>NUCLEOTIDE SEQUENCE [LARGE SCALE GENOMIC DNA]</scope>
    <source>
        <strain evidence="17">DFY28</strain>
    </source>
</reference>
<dbReference type="PROSITE" id="PS52016">
    <property type="entry name" value="TONB_DEPENDENT_REC_3"/>
    <property type="match status" value="1"/>
</dbReference>
<dbReference type="PANTHER" id="PTHR32552:SF81">
    <property type="entry name" value="TONB-DEPENDENT OUTER MEMBRANE RECEPTOR"/>
    <property type="match status" value="1"/>
</dbReference>
<keyword evidence="16" id="KW-0675">Receptor</keyword>
<accession>A0ABW4MYL2</accession>
<sequence>MSKKVALASGAALSVWAGQALAQETQVEELVVTARRTEENLQTTPVAISAFSEAALQRQGATQITDLQGAVPNLNLVQGRASSNSTNIYIRGVGQPDALQTFDPAVGVYIDDVYISRIRGTQFDLLDLQRVEVLRGPQGTLYGKNTIGGALKLVTRRPGQEVRSQASASVGNYGLFEGKLALSGPLTDTLAAGFAASGSARDGYVEDPVTGRDYNDKKTLSLRSALAWTPTDATTVDLTADYTKDDSSLTVGQATNTLTTAFGQVLRVIPANPPEFDFTARTDPGLPNSTKFEHWGVAATVTHELSEALTFKSITAYRNLDSDDYIDFDATEIEVTSALVAVDQDQLSQELQLAYDSGPWQAVGGLYYLKENVGSFQIADADAFTAPFTFRRLVGDDLETTSWAAYGNVSYALTERLRLSGGLRYTMEEKDYYRTTTVLSNLAALNTTFAFQGAEEWDDVSPMVSVDYQATDDLFLYGRIAKGFKSGGFNGRANNPGEELPYDPETMVSYEAGLKSTLLDGRMRANATVFYNDYQDFQARVGRAIVSPNQPVPSVDFAVLNAGQLEIWGAELEIAANPVPQLTLNAEIGYLNAEYGEFFEERPTGTPGVFIPLDRSWQTPAFAPEWTARFAGAYEFELGDAGSVTLGAQTRYRSEAALAVDNADLVTRQRFAGMWQDDFWLVDAQLVWENADKTLSAGLYGKNLTDEVYKTDAQEFSSVGGIRTAYYGAPQTWMLTLTFRH</sequence>
<keyword evidence="3 11" id="KW-1134">Transmembrane beta strand</keyword>
<dbReference type="InterPro" id="IPR036942">
    <property type="entry name" value="Beta-barrel_TonB_sf"/>
</dbReference>
<evidence type="ECO:0000256" key="12">
    <source>
        <dbReference type="RuleBase" id="RU003357"/>
    </source>
</evidence>
<comment type="caution">
    <text evidence="16">The sequence shown here is derived from an EMBL/GenBank/DDBJ whole genome shotgun (WGS) entry which is preliminary data.</text>
</comment>
<evidence type="ECO:0000256" key="7">
    <source>
        <dbReference type="ARBA" id="ARBA00023065"/>
    </source>
</evidence>
<evidence type="ECO:0000256" key="10">
    <source>
        <dbReference type="ARBA" id="ARBA00023237"/>
    </source>
</evidence>
<dbReference type="Pfam" id="PF00593">
    <property type="entry name" value="TonB_dep_Rec_b-barrel"/>
    <property type="match status" value="1"/>
</dbReference>
<evidence type="ECO:0000256" key="11">
    <source>
        <dbReference type="PROSITE-ProRule" id="PRU01360"/>
    </source>
</evidence>
<feature type="domain" description="TonB-dependent receptor plug" evidence="15">
    <location>
        <begin position="41"/>
        <end position="150"/>
    </location>
</feature>
<dbReference type="EMBL" id="JBHUEY010000001">
    <property type="protein sequence ID" value="MFD1782668.1"/>
    <property type="molecule type" value="Genomic_DNA"/>
</dbReference>
<keyword evidence="13" id="KW-0732">Signal</keyword>
<keyword evidence="2 11" id="KW-0813">Transport</keyword>
<dbReference type="InterPro" id="IPR039426">
    <property type="entry name" value="TonB-dep_rcpt-like"/>
</dbReference>
<evidence type="ECO:0000259" key="15">
    <source>
        <dbReference type="Pfam" id="PF07715"/>
    </source>
</evidence>